<name>A0A9P5Y7L4_9AGAR</name>
<sequence>MLNDTDFVFFQYCKSNWKLDRWTTKTYASWARNHMRTPSRPSKKPKHEILNDSTLLKMDDDSPSAPGEHMLPFPNTSFEMTSIPAEVQLATVLPEERFEILDPL</sequence>
<dbReference type="Proteomes" id="UP000807353">
    <property type="component" value="Unassembled WGS sequence"/>
</dbReference>
<evidence type="ECO:0000313" key="2">
    <source>
        <dbReference type="EMBL" id="KAF9463665.1"/>
    </source>
</evidence>
<accession>A0A9P5Y7L4</accession>
<keyword evidence="3" id="KW-1185">Reference proteome</keyword>
<reference evidence="2" key="1">
    <citation type="submission" date="2020-11" db="EMBL/GenBank/DDBJ databases">
        <authorList>
            <consortium name="DOE Joint Genome Institute"/>
            <person name="Ahrendt S."/>
            <person name="Riley R."/>
            <person name="Andreopoulos W."/>
            <person name="Labutti K."/>
            <person name="Pangilinan J."/>
            <person name="Ruiz-Duenas F.J."/>
            <person name="Barrasa J.M."/>
            <person name="Sanchez-Garcia M."/>
            <person name="Camarero S."/>
            <person name="Miyauchi S."/>
            <person name="Serrano A."/>
            <person name="Linde D."/>
            <person name="Babiker R."/>
            <person name="Drula E."/>
            <person name="Ayuso-Fernandez I."/>
            <person name="Pacheco R."/>
            <person name="Padilla G."/>
            <person name="Ferreira P."/>
            <person name="Barriuso J."/>
            <person name="Kellner H."/>
            <person name="Castanera R."/>
            <person name="Alfaro M."/>
            <person name="Ramirez L."/>
            <person name="Pisabarro A.G."/>
            <person name="Kuo A."/>
            <person name="Tritt A."/>
            <person name="Lipzen A."/>
            <person name="He G."/>
            <person name="Yan M."/>
            <person name="Ng V."/>
            <person name="Cullen D."/>
            <person name="Martin F."/>
            <person name="Rosso M.-N."/>
            <person name="Henrissat B."/>
            <person name="Hibbett D."/>
            <person name="Martinez A.T."/>
            <person name="Grigoriev I.V."/>
        </authorList>
    </citation>
    <scope>NUCLEOTIDE SEQUENCE</scope>
    <source>
        <strain evidence="2">CBS 247.69</strain>
    </source>
</reference>
<protein>
    <submittedName>
        <fullName evidence="2">Uncharacterized protein</fullName>
    </submittedName>
</protein>
<comment type="caution">
    <text evidence="2">The sequence shown here is derived from an EMBL/GenBank/DDBJ whole genome shotgun (WGS) entry which is preliminary data.</text>
</comment>
<evidence type="ECO:0000256" key="1">
    <source>
        <dbReference type="SAM" id="MobiDB-lite"/>
    </source>
</evidence>
<dbReference type="EMBL" id="MU150260">
    <property type="protein sequence ID" value="KAF9463665.1"/>
    <property type="molecule type" value="Genomic_DNA"/>
</dbReference>
<dbReference type="AlphaFoldDB" id="A0A9P5Y7L4"/>
<organism evidence="2 3">
    <name type="scientific">Collybia nuda</name>
    <dbReference type="NCBI Taxonomy" id="64659"/>
    <lineage>
        <taxon>Eukaryota</taxon>
        <taxon>Fungi</taxon>
        <taxon>Dikarya</taxon>
        <taxon>Basidiomycota</taxon>
        <taxon>Agaricomycotina</taxon>
        <taxon>Agaricomycetes</taxon>
        <taxon>Agaricomycetidae</taxon>
        <taxon>Agaricales</taxon>
        <taxon>Tricholomatineae</taxon>
        <taxon>Clitocybaceae</taxon>
        <taxon>Collybia</taxon>
    </lineage>
</organism>
<dbReference type="OrthoDB" id="3235325at2759"/>
<feature type="compositionally biased region" description="Basic residues" evidence="1">
    <location>
        <begin position="34"/>
        <end position="46"/>
    </location>
</feature>
<feature type="region of interest" description="Disordered" evidence="1">
    <location>
        <begin position="34"/>
        <end position="75"/>
    </location>
</feature>
<gene>
    <name evidence="2" type="ORF">BDZ94DRAFT_595362</name>
</gene>
<proteinExistence type="predicted"/>
<evidence type="ECO:0000313" key="3">
    <source>
        <dbReference type="Proteomes" id="UP000807353"/>
    </source>
</evidence>